<accession>A0A1A0HGF7</accession>
<sequence length="184" mass="21416">MGRPRICGRPKYPHHTGTSYIAISGRTTGPGNRTKGNERKENSSTVSNSVAHAAYPSRDDSGQQVLLVFPHLFFFGEKGERPLVQVWERMRQRDSSQQAPMHKCWDPQLMPGVGNWRRRTNVRFQISEAFQYQISQFKYVRYFGSLEYYYSIKTLEKKRKGKNFPCTEVFSFCHVRDAYMADTT</sequence>
<feature type="compositionally biased region" description="Polar residues" evidence="1">
    <location>
        <begin position="16"/>
        <end position="31"/>
    </location>
</feature>
<protein>
    <submittedName>
        <fullName evidence="2">Uncharacterized protein</fullName>
    </submittedName>
</protein>
<name>A0A1A0HGF7_9ASCO</name>
<reference evidence="2 3" key="1">
    <citation type="submission" date="2016-05" db="EMBL/GenBank/DDBJ databases">
        <title>Comparative genomics of biotechnologically important yeasts.</title>
        <authorList>
            <consortium name="DOE Joint Genome Institute"/>
            <person name="Riley R."/>
            <person name="Haridas S."/>
            <person name="Wolfe K.H."/>
            <person name="Lopes M.R."/>
            <person name="Hittinger C.T."/>
            <person name="Goker M."/>
            <person name="Salamov A."/>
            <person name="Wisecaver J."/>
            <person name="Long T.M."/>
            <person name="Aerts A.L."/>
            <person name="Barry K."/>
            <person name="Choi C."/>
            <person name="Clum A."/>
            <person name="Coughlan A.Y."/>
            <person name="Deshpande S."/>
            <person name="Douglass A.P."/>
            <person name="Hanson S.J."/>
            <person name="Klenk H.-P."/>
            <person name="LaButti K."/>
            <person name="Lapidus A."/>
            <person name="Lindquist E."/>
            <person name="Lipzen A."/>
            <person name="Meier-kolthoff J.P."/>
            <person name="Ohm R.A."/>
            <person name="Otillar R.P."/>
            <person name="Pangilinan J."/>
            <person name="Peng Y."/>
            <person name="Rokas A."/>
            <person name="Rosa C.A."/>
            <person name="Scheuner C."/>
            <person name="Sibirny A.A."/>
            <person name="Slot J.C."/>
            <person name="Stielow J.B."/>
            <person name="Sun H."/>
            <person name="Kurtzman C.P."/>
            <person name="Blackwell M."/>
            <person name="Grigoriev I.V."/>
            <person name="Jeffries T.W."/>
        </authorList>
    </citation>
    <scope>NUCLEOTIDE SEQUENCE [LARGE SCALE GENOMIC DNA]</scope>
    <source>
        <strain evidence="2 3">NRRL YB-4993</strain>
    </source>
</reference>
<dbReference type="GeneID" id="30032431"/>
<feature type="compositionally biased region" description="Basic residues" evidence="1">
    <location>
        <begin position="1"/>
        <end position="14"/>
    </location>
</feature>
<evidence type="ECO:0000313" key="3">
    <source>
        <dbReference type="Proteomes" id="UP000092555"/>
    </source>
</evidence>
<gene>
    <name evidence="2" type="ORF">METBIDRAFT_97598</name>
</gene>
<evidence type="ECO:0000256" key="1">
    <source>
        <dbReference type="SAM" id="MobiDB-lite"/>
    </source>
</evidence>
<dbReference type="EMBL" id="LXTC01000001">
    <property type="protein sequence ID" value="OBA23075.1"/>
    <property type="molecule type" value="Genomic_DNA"/>
</dbReference>
<keyword evidence="3" id="KW-1185">Reference proteome</keyword>
<dbReference type="AlphaFoldDB" id="A0A1A0HGF7"/>
<dbReference type="Proteomes" id="UP000092555">
    <property type="component" value="Unassembled WGS sequence"/>
</dbReference>
<proteinExistence type="predicted"/>
<comment type="caution">
    <text evidence="2">The sequence shown here is derived from an EMBL/GenBank/DDBJ whole genome shotgun (WGS) entry which is preliminary data.</text>
</comment>
<evidence type="ECO:0000313" key="2">
    <source>
        <dbReference type="EMBL" id="OBA23075.1"/>
    </source>
</evidence>
<feature type="region of interest" description="Disordered" evidence="1">
    <location>
        <begin position="1"/>
        <end position="48"/>
    </location>
</feature>
<dbReference type="RefSeq" id="XP_018713556.1">
    <property type="nucleotide sequence ID" value="XM_018859456.1"/>
</dbReference>
<organism evidence="2 3">
    <name type="scientific">Metschnikowia bicuspidata var. bicuspidata NRRL YB-4993</name>
    <dbReference type="NCBI Taxonomy" id="869754"/>
    <lineage>
        <taxon>Eukaryota</taxon>
        <taxon>Fungi</taxon>
        <taxon>Dikarya</taxon>
        <taxon>Ascomycota</taxon>
        <taxon>Saccharomycotina</taxon>
        <taxon>Pichiomycetes</taxon>
        <taxon>Metschnikowiaceae</taxon>
        <taxon>Metschnikowia</taxon>
    </lineage>
</organism>